<evidence type="ECO:0000313" key="4">
    <source>
        <dbReference type="EMBL" id="AHW62643.1"/>
    </source>
</evidence>
<feature type="transmembrane region" description="Helical" evidence="2">
    <location>
        <begin position="285"/>
        <end position="306"/>
    </location>
</feature>
<dbReference type="KEGG" id="cgy:CGLY_00975"/>
<dbReference type="eggNOG" id="COG2311">
    <property type="taxonomic scope" value="Bacteria"/>
</dbReference>
<feature type="transmembrane region" description="Helical" evidence="2">
    <location>
        <begin position="119"/>
        <end position="137"/>
    </location>
</feature>
<gene>
    <name evidence="4" type="ORF">CGLY_00975</name>
</gene>
<proteinExistence type="predicted"/>
<protein>
    <submittedName>
        <fullName evidence="4">Putative membrane protein</fullName>
    </submittedName>
</protein>
<feature type="region of interest" description="Disordered" evidence="1">
    <location>
        <begin position="389"/>
        <end position="408"/>
    </location>
</feature>
<dbReference type="HOGENOM" id="CLU_036065_1_1_11"/>
<keyword evidence="2" id="KW-1133">Transmembrane helix</keyword>
<feature type="transmembrane region" description="Helical" evidence="2">
    <location>
        <begin position="346"/>
        <end position="366"/>
    </location>
</feature>
<keyword evidence="2" id="KW-0812">Transmembrane</keyword>
<dbReference type="InterPro" id="IPR052529">
    <property type="entry name" value="Bact_Transport_Assoc"/>
</dbReference>
<feature type="transmembrane region" description="Helical" evidence="2">
    <location>
        <begin position="12"/>
        <end position="32"/>
    </location>
</feature>
<keyword evidence="5" id="KW-1185">Reference proteome</keyword>
<dbReference type="Pfam" id="PF04235">
    <property type="entry name" value="DUF418"/>
    <property type="match status" value="1"/>
</dbReference>
<accession>X5DHW8</accession>
<reference evidence="4 5" key="1">
    <citation type="journal article" date="2015" name="Int. J. Syst. Evol. Microbiol.">
        <title>Revisiting Corynebacterium glyciniphilum (ex Kubota et al., 1972) sp. nov., nom. rev., isolated from putrefied banana.</title>
        <authorList>
            <person name="Al-Dilaimi A."/>
            <person name="Bednarz H."/>
            <person name="Lomker A."/>
            <person name="Niehaus K."/>
            <person name="Kalinowski J."/>
            <person name="Ruckert C."/>
        </authorList>
    </citation>
    <scope>NUCLEOTIDE SEQUENCE [LARGE SCALE GENOMIC DNA]</scope>
    <source>
        <strain evidence="4">AJ 3170</strain>
    </source>
</reference>
<feature type="domain" description="DUF418" evidence="3">
    <location>
        <begin position="282"/>
        <end position="383"/>
    </location>
</feature>
<dbReference type="PANTHER" id="PTHR30590:SF2">
    <property type="entry name" value="INNER MEMBRANE PROTEIN"/>
    <property type="match status" value="1"/>
</dbReference>
<dbReference type="InterPro" id="IPR007349">
    <property type="entry name" value="DUF418"/>
</dbReference>
<name>X5DHW8_9CORY</name>
<evidence type="ECO:0000256" key="1">
    <source>
        <dbReference type="SAM" id="MobiDB-lite"/>
    </source>
</evidence>
<feature type="transmembrane region" description="Helical" evidence="2">
    <location>
        <begin position="38"/>
        <end position="61"/>
    </location>
</feature>
<sequence length="408" mass="43769">MNTQKKRIIGLDVARAVAIIGMTADHFGPASWAPWVMGWPSILFAFLSGISMALMTSRGLATGVPMSRIRRRIAIRGLILLVIGILLASAGPDMIIVLATLGASFLLCTTLVSLSGPTLVALGTAGMFVLPQLSYWLRQNVFPMTGDELAVVPRLDHLTSVEGAGVALRALLLDGMYPTLTWLPVIVLGMGVMTVGVDGMKRIVWLSVGAGAAVASSIFSWIMVARFDITPMMMQFMGLPLRDLADATETSVFGAWRMYSASMGTTSSAGELLLNGAHSGSTPDLLLNTGISLVLVAVCLYAGDLLGQWTFPLAALGSCAFTVYVGQALVSAAINHWLPDVHDEPGLSLLPLVFYLGISLAFCMIWKRFFRRGPLEQAMHVASTWERRRSERPEAEATQPAQAEKTSV</sequence>
<feature type="transmembrane region" description="Helical" evidence="2">
    <location>
        <begin position="95"/>
        <end position="112"/>
    </location>
</feature>
<feature type="transmembrane region" description="Helical" evidence="2">
    <location>
        <begin position="313"/>
        <end position="334"/>
    </location>
</feature>
<dbReference type="PANTHER" id="PTHR30590">
    <property type="entry name" value="INNER MEMBRANE PROTEIN"/>
    <property type="match status" value="1"/>
</dbReference>
<feature type="compositionally biased region" description="Low complexity" evidence="1">
    <location>
        <begin position="396"/>
        <end position="408"/>
    </location>
</feature>
<evidence type="ECO:0000259" key="3">
    <source>
        <dbReference type="Pfam" id="PF04235"/>
    </source>
</evidence>
<dbReference type="EMBL" id="CP006842">
    <property type="protein sequence ID" value="AHW62643.1"/>
    <property type="molecule type" value="Genomic_DNA"/>
</dbReference>
<feature type="transmembrane region" description="Helical" evidence="2">
    <location>
        <begin position="204"/>
        <end position="224"/>
    </location>
</feature>
<feature type="transmembrane region" description="Helical" evidence="2">
    <location>
        <begin position="73"/>
        <end position="89"/>
    </location>
</feature>
<feature type="transmembrane region" description="Helical" evidence="2">
    <location>
        <begin position="179"/>
        <end position="197"/>
    </location>
</feature>
<evidence type="ECO:0000313" key="5">
    <source>
        <dbReference type="Proteomes" id="UP000023703"/>
    </source>
</evidence>
<keyword evidence="2" id="KW-0472">Membrane</keyword>
<dbReference type="RefSeq" id="WP_227590462.1">
    <property type="nucleotide sequence ID" value="NZ_CP006842.1"/>
</dbReference>
<dbReference type="Proteomes" id="UP000023703">
    <property type="component" value="Chromosome"/>
</dbReference>
<evidence type="ECO:0000256" key="2">
    <source>
        <dbReference type="SAM" id="Phobius"/>
    </source>
</evidence>
<organism evidence="4 5">
    <name type="scientific">Corynebacterium glyciniphilum AJ 3170</name>
    <dbReference type="NCBI Taxonomy" id="1404245"/>
    <lineage>
        <taxon>Bacteria</taxon>
        <taxon>Bacillati</taxon>
        <taxon>Actinomycetota</taxon>
        <taxon>Actinomycetes</taxon>
        <taxon>Mycobacteriales</taxon>
        <taxon>Corynebacteriaceae</taxon>
        <taxon>Corynebacterium</taxon>
    </lineage>
</organism>
<dbReference type="AlphaFoldDB" id="X5DHW8"/>